<evidence type="ECO:0000313" key="2">
    <source>
        <dbReference type="Proteomes" id="UP000790377"/>
    </source>
</evidence>
<name>A0ACB8AIU7_9AGAM</name>
<accession>A0ACB8AIU7</accession>
<proteinExistence type="predicted"/>
<keyword evidence="2" id="KW-1185">Reference proteome</keyword>
<reference evidence="1" key="1">
    <citation type="journal article" date="2021" name="New Phytol.">
        <title>Evolutionary innovations through gain and loss of genes in the ectomycorrhizal Boletales.</title>
        <authorList>
            <person name="Wu G."/>
            <person name="Miyauchi S."/>
            <person name="Morin E."/>
            <person name="Kuo A."/>
            <person name="Drula E."/>
            <person name="Varga T."/>
            <person name="Kohler A."/>
            <person name="Feng B."/>
            <person name="Cao Y."/>
            <person name="Lipzen A."/>
            <person name="Daum C."/>
            <person name="Hundley H."/>
            <person name="Pangilinan J."/>
            <person name="Johnson J."/>
            <person name="Barry K."/>
            <person name="LaButti K."/>
            <person name="Ng V."/>
            <person name="Ahrendt S."/>
            <person name="Min B."/>
            <person name="Choi I.G."/>
            <person name="Park H."/>
            <person name="Plett J.M."/>
            <person name="Magnuson J."/>
            <person name="Spatafora J.W."/>
            <person name="Nagy L.G."/>
            <person name="Henrissat B."/>
            <person name="Grigoriev I.V."/>
            <person name="Yang Z.L."/>
            <person name="Xu J."/>
            <person name="Martin F.M."/>
        </authorList>
    </citation>
    <scope>NUCLEOTIDE SEQUENCE</scope>
    <source>
        <strain evidence="1">ATCC 28755</strain>
    </source>
</reference>
<gene>
    <name evidence="1" type="ORF">BJ138DRAFT_670150</name>
</gene>
<evidence type="ECO:0000313" key="1">
    <source>
        <dbReference type="EMBL" id="KAH7913177.1"/>
    </source>
</evidence>
<dbReference type="Proteomes" id="UP000790377">
    <property type="component" value="Unassembled WGS sequence"/>
</dbReference>
<protein>
    <submittedName>
        <fullName evidence="1">Uncharacterized protein</fullName>
    </submittedName>
</protein>
<organism evidence="1 2">
    <name type="scientific">Hygrophoropsis aurantiaca</name>
    <dbReference type="NCBI Taxonomy" id="72124"/>
    <lineage>
        <taxon>Eukaryota</taxon>
        <taxon>Fungi</taxon>
        <taxon>Dikarya</taxon>
        <taxon>Basidiomycota</taxon>
        <taxon>Agaricomycotina</taxon>
        <taxon>Agaricomycetes</taxon>
        <taxon>Agaricomycetidae</taxon>
        <taxon>Boletales</taxon>
        <taxon>Coniophorineae</taxon>
        <taxon>Hygrophoropsidaceae</taxon>
        <taxon>Hygrophoropsis</taxon>
    </lineage>
</organism>
<dbReference type="EMBL" id="MU267636">
    <property type="protein sequence ID" value="KAH7913177.1"/>
    <property type="molecule type" value="Genomic_DNA"/>
</dbReference>
<sequence>MPTLTLEDDITYFYEDSGAVPGEVYTTLVFVHGLGFNGGVFKKLFPLASSNKLRIVSIYRRNYPQTSAFTTSDFEDMSKPDDTFLRKQGLEITKFLLAYARNEKIPPVQQELGTGGIILAGWSLGTVHAVSVLAYLSELPKPMLETLGQYLHTVVLHDTAAFLLGIPNPPNYDVSFIMHPAAETRFQRFKEWVTGYYAHKDHLSPSQDSDDLEFDNRSDKPLSLHDISAEERTSITCFDAFNGSDFVILGTAPEVYKGITKRALFDKKLASECLPNLRVRLLTSGESPGIIIWGLWEFRRYLEDPTLLAADAEKARDVKTMCPAEGNHFVFWDDPELAIRQFTECINL</sequence>
<comment type="caution">
    <text evidence="1">The sequence shown here is derived from an EMBL/GenBank/DDBJ whole genome shotgun (WGS) entry which is preliminary data.</text>
</comment>